<reference evidence="5 6" key="1">
    <citation type="submission" date="2020-08" db="EMBL/GenBank/DDBJ databases">
        <title>Cohnella phylogeny.</title>
        <authorList>
            <person name="Dunlap C."/>
        </authorList>
    </citation>
    <scope>NUCLEOTIDE SEQUENCE [LARGE SCALE GENOMIC DNA]</scope>
    <source>
        <strain evidence="5 6">CBP 2801</strain>
    </source>
</reference>
<dbReference type="PROSITE" id="PS51257">
    <property type="entry name" value="PROKAR_LIPOPROTEIN"/>
    <property type="match status" value="1"/>
</dbReference>
<dbReference type="InterPro" id="IPR006061">
    <property type="entry name" value="SBP_1_CS"/>
</dbReference>
<accession>A0A7X0VVG1</accession>
<dbReference type="AlphaFoldDB" id="A0A7X0VVG1"/>
<feature type="signal peptide" evidence="4">
    <location>
        <begin position="1"/>
        <end position="19"/>
    </location>
</feature>
<dbReference type="EMBL" id="JACJVO010000016">
    <property type="protein sequence ID" value="MBB6731946.1"/>
    <property type="molecule type" value="Genomic_DNA"/>
</dbReference>
<dbReference type="GO" id="GO:0055085">
    <property type="term" value="P:transmembrane transport"/>
    <property type="evidence" value="ECO:0007669"/>
    <property type="project" value="InterPro"/>
</dbReference>
<evidence type="ECO:0000256" key="1">
    <source>
        <dbReference type="ARBA" id="ARBA00008520"/>
    </source>
</evidence>
<keyword evidence="2" id="KW-0813">Transport</keyword>
<dbReference type="InterPro" id="IPR006059">
    <property type="entry name" value="SBP"/>
</dbReference>
<organism evidence="5 6">
    <name type="scientific">Cohnella zeiphila</name>
    <dbReference type="NCBI Taxonomy" id="2761120"/>
    <lineage>
        <taxon>Bacteria</taxon>
        <taxon>Bacillati</taxon>
        <taxon>Bacillota</taxon>
        <taxon>Bacilli</taxon>
        <taxon>Bacillales</taxon>
        <taxon>Paenibacillaceae</taxon>
        <taxon>Cohnella</taxon>
    </lineage>
</organism>
<evidence type="ECO:0000256" key="4">
    <source>
        <dbReference type="SAM" id="SignalP"/>
    </source>
</evidence>
<dbReference type="RefSeq" id="WP_185129615.1">
    <property type="nucleotide sequence ID" value="NZ_JACJVO010000016.1"/>
</dbReference>
<name>A0A7X0VVG1_9BACL</name>
<feature type="chain" id="PRO_5038424139" evidence="4">
    <location>
        <begin position="20"/>
        <end position="416"/>
    </location>
</feature>
<comment type="similarity">
    <text evidence="1">Belongs to the bacterial solute-binding protein 1 family.</text>
</comment>
<dbReference type="PROSITE" id="PS01037">
    <property type="entry name" value="SBP_BACTERIAL_1"/>
    <property type="match status" value="1"/>
</dbReference>
<dbReference type="Pfam" id="PF01547">
    <property type="entry name" value="SBP_bac_1"/>
    <property type="match status" value="1"/>
</dbReference>
<gene>
    <name evidence="5" type="ORF">H7C18_13575</name>
</gene>
<sequence length="416" mass="45110">MKKPVALLSSCLIVFSVLSGCGNGSGSNDSTKPEEQDKNKVHISFETTHNPALFAEFKADFEKKNPNIILDMTYIDDNNNNSAAKLAAGTAPDIIGVDANRVKGGFALDLTGQPFIDRLTDTAKLSVQEPDGKFYKVPLDTWFQGIMYNKKIFAENNIEVPKTWDEFIKVCEKLKAAGIKPISAGNKAGDVLGKEAIGVILSTGAINEPDIEAGKATYSERWKAGLTEWYKIVQAGYEGTDSFGMTVDDMINEFLAGKVAMIDMGNWQVADMHEKAPDLEFDTMPYPSVEAGQDRWIVGGSGGGFGVYAQSKHKEEALAFLDYVMTPEGNALYIKASQGGPTVKGVETEIDPSMSGVSDALEAGRVYAPWESLKKIGGGAFIRTWFKINQELIAGGKTVDQALKELDDYVASQLNP</sequence>
<evidence type="ECO:0000313" key="5">
    <source>
        <dbReference type="EMBL" id="MBB6731946.1"/>
    </source>
</evidence>
<protein>
    <submittedName>
        <fullName evidence="5">Extracellular solute-binding protein</fullName>
    </submittedName>
</protein>
<dbReference type="SUPFAM" id="SSF53850">
    <property type="entry name" value="Periplasmic binding protein-like II"/>
    <property type="match status" value="1"/>
</dbReference>
<keyword evidence="6" id="KW-1185">Reference proteome</keyword>
<dbReference type="Proteomes" id="UP000564644">
    <property type="component" value="Unassembled WGS sequence"/>
</dbReference>
<evidence type="ECO:0000256" key="2">
    <source>
        <dbReference type="ARBA" id="ARBA00022448"/>
    </source>
</evidence>
<keyword evidence="3 4" id="KW-0732">Signal</keyword>
<proteinExistence type="inferred from homology"/>
<evidence type="ECO:0000256" key="3">
    <source>
        <dbReference type="ARBA" id="ARBA00022729"/>
    </source>
</evidence>
<dbReference type="InterPro" id="IPR050490">
    <property type="entry name" value="Bact_solute-bd_prot1"/>
</dbReference>
<dbReference type="Gene3D" id="3.40.190.10">
    <property type="entry name" value="Periplasmic binding protein-like II"/>
    <property type="match status" value="2"/>
</dbReference>
<evidence type="ECO:0000313" key="6">
    <source>
        <dbReference type="Proteomes" id="UP000564644"/>
    </source>
</evidence>
<dbReference type="PANTHER" id="PTHR43649">
    <property type="entry name" value="ARABINOSE-BINDING PROTEIN-RELATED"/>
    <property type="match status" value="1"/>
</dbReference>
<comment type="caution">
    <text evidence="5">The sequence shown here is derived from an EMBL/GenBank/DDBJ whole genome shotgun (WGS) entry which is preliminary data.</text>
</comment>